<name>A0A0D2IT46_9CHLO</name>
<dbReference type="EMBL" id="KK106939">
    <property type="protein sequence ID" value="KIY91217.1"/>
    <property type="molecule type" value="Genomic_DNA"/>
</dbReference>
<gene>
    <name evidence="2" type="ORF">MNEG_5966</name>
</gene>
<keyword evidence="1" id="KW-0175">Coiled coil</keyword>
<protein>
    <submittedName>
        <fullName evidence="2">Uncharacterized protein</fullName>
    </submittedName>
</protein>
<evidence type="ECO:0000313" key="2">
    <source>
        <dbReference type="EMBL" id="KIY91217.1"/>
    </source>
</evidence>
<keyword evidence="3" id="KW-1185">Reference proteome</keyword>
<proteinExistence type="predicted"/>
<feature type="coiled-coil region" evidence="1">
    <location>
        <begin position="117"/>
        <end position="144"/>
    </location>
</feature>
<dbReference type="OrthoDB" id="10489340at2759"/>
<accession>A0A0D2IT46</accession>
<sequence length="160" mass="18038">MVMARDALQAKQRVAEVLRAEAEQLNAHGADSEVWSKRAERAEIDSGSLLEQLESLMQAKRAMAHDRAELGRGLSLLRAERELLCHQLQVDPATNLCRAVESALVDARRAGVLEAQLRAVVRQRRQLRLEVEAAREARARHKAVWQVGPREGGPWRRPRT</sequence>
<dbReference type="AlphaFoldDB" id="A0A0D2IT46"/>
<dbReference type="GeneID" id="25738842"/>
<dbReference type="STRING" id="145388.A0A0D2IT46"/>
<reference evidence="2 3" key="1">
    <citation type="journal article" date="2013" name="BMC Genomics">
        <title>Reconstruction of the lipid metabolism for the microalga Monoraphidium neglectum from its genome sequence reveals characteristics suitable for biofuel production.</title>
        <authorList>
            <person name="Bogen C."/>
            <person name="Al-Dilaimi A."/>
            <person name="Albersmeier A."/>
            <person name="Wichmann J."/>
            <person name="Grundmann M."/>
            <person name="Rupp O."/>
            <person name="Lauersen K.J."/>
            <person name="Blifernez-Klassen O."/>
            <person name="Kalinowski J."/>
            <person name="Goesmann A."/>
            <person name="Mussgnug J.H."/>
            <person name="Kruse O."/>
        </authorList>
    </citation>
    <scope>NUCLEOTIDE SEQUENCE [LARGE SCALE GENOMIC DNA]</scope>
    <source>
        <strain evidence="2 3">SAG 48.87</strain>
    </source>
</reference>
<dbReference type="RefSeq" id="XP_013890237.1">
    <property type="nucleotide sequence ID" value="XM_014034783.1"/>
</dbReference>
<evidence type="ECO:0000256" key="1">
    <source>
        <dbReference type="SAM" id="Coils"/>
    </source>
</evidence>
<evidence type="ECO:0000313" key="3">
    <source>
        <dbReference type="Proteomes" id="UP000054498"/>
    </source>
</evidence>
<dbReference type="KEGG" id="mng:MNEG_5966"/>
<dbReference type="Proteomes" id="UP000054498">
    <property type="component" value="Unassembled WGS sequence"/>
</dbReference>
<organism evidence="2 3">
    <name type="scientific">Monoraphidium neglectum</name>
    <dbReference type="NCBI Taxonomy" id="145388"/>
    <lineage>
        <taxon>Eukaryota</taxon>
        <taxon>Viridiplantae</taxon>
        <taxon>Chlorophyta</taxon>
        <taxon>core chlorophytes</taxon>
        <taxon>Chlorophyceae</taxon>
        <taxon>CS clade</taxon>
        <taxon>Sphaeropleales</taxon>
        <taxon>Selenastraceae</taxon>
        <taxon>Monoraphidium</taxon>
    </lineage>
</organism>